<keyword evidence="1" id="KW-0472">Membrane</keyword>
<protein>
    <submittedName>
        <fullName evidence="2">Uncharacterized protein</fullName>
    </submittedName>
</protein>
<sequence>MGTQQVELIGTAFVALIAVLYPSLVPAIGIALAAFTALAVFLKP</sequence>
<dbReference type="RefSeq" id="WP_263276638.1">
    <property type="nucleotide sequence ID" value="NZ_CP106795.1"/>
</dbReference>
<keyword evidence="1" id="KW-1133">Transmembrane helix</keyword>
<proteinExistence type="predicted"/>
<evidence type="ECO:0000313" key="3">
    <source>
        <dbReference type="Proteomes" id="UP001060733"/>
    </source>
</evidence>
<organism evidence="2 3">
    <name type="scientific">Streptomyces albidocamelliae</name>
    <dbReference type="NCBI Taxonomy" id="2981135"/>
    <lineage>
        <taxon>Bacteria</taxon>
        <taxon>Bacillati</taxon>
        <taxon>Actinomycetota</taxon>
        <taxon>Actinomycetes</taxon>
        <taxon>Kitasatosporales</taxon>
        <taxon>Streptomycetaceae</taxon>
        <taxon>Streptomyces</taxon>
    </lineage>
</organism>
<gene>
    <name evidence="2" type="ORF">N8I86_00040</name>
</gene>
<dbReference type="Proteomes" id="UP001060733">
    <property type="component" value="Chromosome"/>
</dbReference>
<accession>A0ABY6EG52</accession>
<evidence type="ECO:0000256" key="1">
    <source>
        <dbReference type="SAM" id="Phobius"/>
    </source>
</evidence>
<dbReference type="EMBL" id="CP106795">
    <property type="protein sequence ID" value="UXY33272.1"/>
    <property type="molecule type" value="Genomic_DNA"/>
</dbReference>
<evidence type="ECO:0000313" key="2">
    <source>
        <dbReference type="EMBL" id="UXY33272.1"/>
    </source>
</evidence>
<name>A0ABY6EG52_9ACTN</name>
<feature type="transmembrane region" description="Helical" evidence="1">
    <location>
        <begin position="12"/>
        <end position="42"/>
    </location>
</feature>
<keyword evidence="3" id="KW-1185">Reference proteome</keyword>
<keyword evidence="1" id="KW-0812">Transmembrane</keyword>
<reference evidence="2" key="1">
    <citation type="submission" date="2022-10" db="EMBL/GenBank/DDBJ databases">
        <authorList>
            <person name="Mo P."/>
        </authorList>
    </citation>
    <scope>NUCLEOTIDE SEQUENCE</scope>
    <source>
        <strain evidence="2">HUAS 14-6</strain>
    </source>
</reference>